<name>A0A1A8XW22_9PROT</name>
<sequence>MTRPSFIPTGAAPCFAAILLALFSLFAPVIAHEGHDHAASERPADVRLAPRFEVRSEDLEIVGVLADRDLLIYVDRASDNVPIQGAQIEVEGPGIKGVAAAMADGVYQLPAAALTQPGKYPLMLTIQAGEIVDLLAATLEVGEGAAAAPAEKDTERSWWLFAAISLLLVCGGLVARRLRRQANGHGNSSHPR</sequence>
<evidence type="ECO:0000256" key="1">
    <source>
        <dbReference type="SAM" id="Phobius"/>
    </source>
</evidence>
<dbReference type="EMBL" id="FLQX01000143">
    <property type="protein sequence ID" value="SBT08802.1"/>
    <property type="molecule type" value="Genomic_DNA"/>
</dbReference>
<keyword evidence="1" id="KW-1133">Transmembrane helix</keyword>
<dbReference type="RefSeq" id="WP_186408452.1">
    <property type="nucleotide sequence ID" value="NZ_FLQX01000143.1"/>
</dbReference>
<evidence type="ECO:0000313" key="2">
    <source>
        <dbReference type="EMBL" id="SBT08802.1"/>
    </source>
</evidence>
<organism evidence="2 3">
    <name type="scientific">Candidatus Accumulibacter aalborgensis</name>
    <dbReference type="NCBI Taxonomy" id="1860102"/>
    <lineage>
        <taxon>Bacteria</taxon>
        <taxon>Pseudomonadati</taxon>
        <taxon>Pseudomonadota</taxon>
        <taxon>Betaproteobacteria</taxon>
        <taxon>Candidatus Accumulibacter</taxon>
    </lineage>
</organism>
<reference evidence="2 3" key="1">
    <citation type="submission" date="2016-06" db="EMBL/GenBank/DDBJ databases">
        <authorList>
            <person name="Kjaerup R.B."/>
            <person name="Dalgaard T.S."/>
            <person name="Juul-Madsen H.R."/>
        </authorList>
    </citation>
    <scope>NUCLEOTIDE SEQUENCE [LARGE SCALE GENOMIC DNA]</scope>
    <source>
        <strain evidence="2">3</strain>
    </source>
</reference>
<protein>
    <submittedName>
        <fullName evidence="2">Uncharacterized protein</fullName>
    </submittedName>
</protein>
<proteinExistence type="predicted"/>
<keyword evidence="1" id="KW-0812">Transmembrane</keyword>
<evidence type="ECO:0000313" key="3">
    <source>
        <dbReference type="Proteomes" id="UP000199169"/>
    </source>
</evidence>
<gene>
    <name evidence="2" type="ORF">ACCAA_640001</name>
</gene>
<dbReference type="Proteomes" id="UP000199169">
    <property type="component" value="Unassembled WGS sequence"/>
</dbReference>
<dbReference type="STRING" id="1860102.ACCAA_640001"/>
<dbReference type="AlphaFoldDB" id="A0A1A8XW22"/>
<feature type="transmembrane region" description="Helical" evidence="1">
    <location>
        <begin position="158"/>
        <end position="175"/>
    </location>
</feature>
<keyword evidence="3" id="KW-1185">Reference proteome</keyword>
<keyword evidence="1" id="KW-0472">Membrane</keyword>
<accession>A0A1A8XW22</accession>